<dbReference type="OrthoDB" id="10006023at2759"/>
<reference evidence="9 10" key="1">
    <citation type="journal article" date="2017" name="Curr. Biol.">
        <title>The Evolution of Venom by Co-option of Single-Copy Genes.</title>
        <authorList>
            <person name="Martinson E.O."/>
            <person name="Mrinalini"/>
            <person name="Kelkar Y.D."/>
            <person name="Chang C.H."/>
            <person name="Werren J.H."/>
        </authorList>
    </citation>
    <scope>NUCLEOTIDE SEQUENCE [LARGE SCALE GENOMIC DNA]</scope>
    <source>
        <strain evidence="9 10">Alberta</strain>
        <tissue evidence="9">Whole body</tissue>
    </source>
</reference>
<evidence type="ECO:0000256" key="1">
    <source>
        <dbReference type="ARBA" id="ARBA00004275"/>
    </source>
</evidence>
<dbReference type="SUPFAM" id="SSF48452">
    <property type="entry name" value="TPR-like"/>
    <property type="match status" value="1"/>
</dbReference>
<dbReference type="SMART" id="SM00028">
    <property type="entry name" value="TPR"/>
    <property type="match status" value="4"/>
</dbReference>
<evidence type="ECO:0000256" key="4">
    <source>
        <dbReference type="ARBA" id="ARBA00022490"/>
    </source>
</evidence>
<dbReference type="STRING" id="543379.A0A232F940"/>
<comment type="subcellular location">
    <subcellularLocation>
        <location evidence="2">Cytoplasm</location>
    </subcellularLocation>
    <subcellularLocation>
        <location evidence="1">Peroxisome</location>
    </subcellularLocation>
</comment>
<organism evidence="9 10">
    <name type="scientific">Trichomalopsis sarcophagae</name>
    <dbReference type="NCBI Taxonomy" id="543379"/>
    <lineage>
        <taxon>Eukaryota</taxon>
        <taxon>Metazoa</taxon>
        <taxon>Ecdysozoa</taxon>
        <taxon>Arthropoda</taxon>
        <taxon>Hexapoda</taxon>
        <taxon>Insecta</taxon>
        <taxon>Pterygota</taxon>
        <taxon>Neoptera</taxon>
        <taxon>Endopterygota</taxon>
        <taxon>Hymenoptera</taxon>
        <taxon>Apocrita</taxon>
        <taxon>Proctotrupomorpha</taxon>
        <taxon>Chalcidoidea</taxon>
        <taxon>Pteromalidae</taxon>
        <taxon>Pteromalinae</taxon>
        <taxon>Trichomalopsis</taxon>
    </lineage>
</organism>
<dbReference type="InterPro" id="IPR019734">
    <property type="entry name" value="TPR_rpt"/>
</dbReference>
<dbReference type="GO" id="GO:0005052">
    <property type="term" value="F:peroxisome matrix targeting signal-1 binding"/>
    <property type="evidence" value="ECO:0007669"/>
    <property type="project" value="TreeGrafter"/>
</dbReference>
<keyword evidence="6 8" id="KW-0802">TPR repeat</keyword>
<evidence type="ECO:0000313" key="10">
    <source>
        <dbReference type="Proteomes" id="UP000215335"/>
    </source>
</evidence>
<evidence type="ECO:0000256" key="7">
    <source>
        <dbReference type="ARBA" id="ARBA00023140"/>
    </source>
</evidence>
<evidence type="ECO:0000256" key="3">
    <source>
        <dbReference type="ARBA" id="ARBA00005348"/>
    </source>
</evidence>
<dbReference type="EMBL" id="NNAY01000651">
    <property type="protein sequence ID" value="OXU27175.1"/>
    <property type="molecule type" value="Genomic_DNA"/>
</dbReference>
<keyword evidence="7" id="KW-0576">Peroxisome</keyword>
<dbReference type="PANTHER" id="PTHR10130">
    <property type="entry name" value="PEROXISOMAL TARGETING SIGNAL 1 RECEPTOR PEX5"/>
    <property type="match status" value="1"/>
</dbReference>
<dbReference type="PANTHER" id="PTHR10130:SF0">
    <property type="entry name" value="GH08708P"/>
    <property type="match status" value="1"/>
</dbReference>
<protein>
    <submittedName>
        <fullName evidence="9">Uncharacterized protein</fullName>
    </submittedName>
</protein>
<dbReference type="GO" id="GO:0016560">
    <property type="term" value="P:protein import into peroxisome matrix, docking"/>
    <property type="evidence" value="ECO:0007669"/>
    <property type="project" value="TreeGrafter"/>
</dbReference>
<sequence>MALRDLVEGDCGGPSPLIRLTSHFVKDHGLKEEGVRDLFGNVGPFEAGNPDQLVKQFLEESSGHPQTFKMENLLQEMRDIDQSIYPPVTAPGVVEELTNQDTAWANQYLQSGGHFQETHTDDIWNNQPIVSNAKVAFLGETHELGLGPKWAEEYLEHSIDHPDAAAANSENPDFAYSKFMKFMRQEGDLPIETTAPISNIEKLDSKWTSEFTETESTKPLETVSGESKEDDAKILSAIDEQSAVAGSWINEFTKNNPTNQVCTKWLSEKTISLAMITKKKTEKDSKSQKKDKHYHLVWLVRSTHGALNDFSVYTPDAENFESSFWERLQGEWDKLSSADNVSSSHPWISEYESFYDPYKEYTFNEENPMTNLSNPLEEGKRRLESGDLPGAVLCFEAAVKQDDQNSEAWLHLGKTQAENEQDPLAISALKQCLTLDPTNLTALMALAVSYTNESYQSQACLTLKDWLLKNEKYKHLKSSKPGVEPPPQIGVSTILFNNVHEEVKDLFIQAARMQPHDTIDADVQCGLGVLFNLSCEYDKAADCFRAALQVRPKDPMLWNRLGAILANGQRSEEAIDAYHQALQLSPGFIRARYNLGISCINLNAYKEAGEHLLTALNQQAAGRGASGERAPVRVMSDTIWSTLRLVLSLMHKYHLNEAIENRDLARLNKEFDMD</sequence>
<dbReference type="InterPro" id="IPR024111">
    <property type="entry name" value="PEX5/PEX5L"/>
</dbReference>
<keyword evidence="4" id="KW-0963">Cytoplasm</keyword>
<dbReference type="PROSITE" id="PS50005">
    <property type="entry name" value="TPR"/>
    <property type="match status" value="3"/>
</dbReference>
<evidence type="ECO:0000256" key="6">
    <source>
        <dbReference type="ARBA" id="ARBA00022803"/>
    </source>
</evidence>
<dbReference type="Pfam" id="PF13432">
    <property type="entry name" value="TPR_16"/>
    <property type="match status" value="2"/>
</dbReference>
<feature type="repeat" description="TPR" evidence="8">
    <location>
        <begin position="406"/>
        <end position="439"/>
    </location>
</feature>
<dbReference type="GO" id="GO:0005778">
    <property type="term" value="C:peroxisomal membrane"/>
    <property type="evidence" value="ECO:0007669"/>
    <property type="project" value="TreeGrafter"/>
</dbReference>
<keyword evidence="5" id="KW-0677">Repeat</keyword>
<feature type="repeat" description="TPR" evidence="8">
    <location>
        <begin position="555"/>
        <end position="588"/>
    </location>
</feature>
<keyword evidence="10" id="KW-1185">Reference proteome</keyword>
<evidence type="ECO:0000256" key="5">
    <source>
        <dbReference type="ARBA" id="ARBA00022737"/>
    </source>
</evidence>
<proteinExistence type="inferred from homology"/>
<dbReference type="AlphaFoldDB" id="A0A232F940"/>
<dbReference type="Proteomes" id="UP000215335">
    <property type="component" value="Unassembled WGS sequence"/>
</dbReference>
<dbReference type="GO" id="GO:0005829">
    <property type="term" value="C:cytosol"/>
    <property type="evidence" value="ECO:0007669"/>
    <property type="project" value="TreeGrafter"/>
</dbReference>
<name>A0A232F940_9HYME</name>
<comment type="caution">
    <text evidence="9">The sequence shown here is derived from an EMBL/GenBank/DDBJ whole genome shotgun (WGS) entry which is preliminary data.</text>
</comment>
<dbReference type="Gene3D" id="1.25.40.10">
    <property type="entry name" value="Tetratricopeptide repeat domain"/>
    <property type="match status" value="1"/>
</dbReference>
<gene>
    <name evidence="9" type="ORF">TSAR_005440</name>
</gene>
<evidence type="ECO:0000256" key="2">
    <source>
        <dbReference type="ARBA" id="ARBA00004496"/>
    </source>
</evidence>
<accession>A0A232F940</accession>
<dbReference type="InterPro" id="IPR011990">
    <property type="entry name" value="TPR-like_helical_dom_sf"/>
</dbReference>
<evidence type="ECO:0000313" key="9">
    <source>
        <dbReference type="EMBL" id="OXU27175.1"/>
    </source>
</evidence>
<evidence type="ECO:0000256" key="8">
    <source>
        <dbReference type="PROSITE-ProRule" id="PRU00339"/>
    </source>
</evidence>
<feature type="repeat" description="TPR" evidence="8">
    <location>
        <begin position="521"/>
        <end position="554"/>
    </location>
</feature>
<comment type="similarity">
    <text evidence="3">Belongs to the peroxisomal targeting signal receptor family.</text>
</comment>